<dbReference type="FunFam" id="2.60.120.330:FF:000079">
    <property type="entry name" value="Protein SRG1"/>
    <property type="match status" value="1"/>
</dbReference>
<dbReference type="GO" id="GO:0016491">
    <property type="term" value="F:oxidoreductase activity"/>
    <property type="evidence" value="ECO:0007669"/>
    <property type="project" value="UniProtKB-KW"/>
</dbReference>
<name>A0A2K3P6S1_TRIPR</name>
<dbReference type="Pfam" id="PF03171">
    <property type="entry name" value="2OG-FeII_Oxy"/>
    <property type="match status" value="1"/>
</dbReference>
<keyword evidence="3" id="KW-0847">Vitamin C</keyword>
<keyword evidence="2 5" id="KW-0479">Metal-binding</keyword>
<evidence type="ECO:0000313" key="7">
    <source>
        <dbReference type="EMBL" id="PNY10971.1"/>
    </source>
</evidence>
<accession>A0A2K3P6S1</accession>
<dbReference type="GO" id="GO:0031418">
    <property type="term" value="F:L-ascorbic acid binding"/>
    <property type="evidence" value="ECO:0007669"/>
    <property type="project" value="UniProtKB-KW"/>
</dbReference>
<comment type="similarity">
    <text evidence="1 5">Belongs to the iron/ascorbate-dependent oxidoreductase family.</text>
</comment>
<dbReference type="AlphaFoldDB" id="A0A2K3P6S1"/>
<dbReference type="InterPro" id="IPR026992">
    <property type="entry name" value="DIOX_N"/>
</dbReference>
<evidence type="ECO:0000313" key="8">
    <source>
        <dbReference type="Proteomes" id="UP000236291"/>
    </source>
</evidence>
<evidence type="ECO:0000256" key="4">
    <source>
        <dbReference type="ARBA" id="ARBA00023004"/>
    </source>
</evidence>
<gene>
    <name evidence="7" type="ORF">L195_g007568</name>
</gene>
<dbReference type="InterPro" id="IPR044861">
    <property type="entry name" value="IPNS-like_FE2OG_OXY"/>
</dbReference>
<evidence type="ECO:0000259" key="6">
    <source>
        <dbReference type="PROSITE" id="PS51471"/>
    </source>
</evidence>
<comment type="caution">
    <text evidence="7">The sequence shown here is derived from an EMBL/GenBank/DDBJ whole genome shotgun (WGS) entry which is preliminary data.</text>
</comment>
<dbReference type="Pfam" id="PF14226">
    <property type="entry name" value="DIOX_N"/>
    <property type="match status" value="1"/>
</dbReference>
<dbReference type="PROSITE" id="PS51471">
    <property type="entry name" value="FE2OG_OXY"/>
    <property type="match status" value="1"/>
</dbReference>
<proteinExistence type="inferred from homology"/>
<evidence type="ECO:0000256" key="2">
    <source>
        <dbReference type="ARBA" id="ARBA00022723"/>
    </source>
</evidence>
<keyword evidence="5" id="KW-0560">Oxidoreductase</keyword>
<dbReference type="EMBL" id="ASHM01004210">
    <property type="protein sequence ID" value="PNY10971.1"/>
    <property type="molecule type" value="Genomic_DNA"/>
</dbReference>
<reference evidence="7 8" key="1">
    <citation type="journal article" date="2014" name="Am. J. Bot.">
        <title>Genome assembly and annotation for red clover (Trifolium pratense; Fabaceae).</title>
        <authorList>
            <person name="Istvanek J."/>
            <person name="Jaros M."/>
            <person name="Krenek A."/>
            <person name="Repkova J."/>
        </authorList>
    </citation>
    <scope>NUCLEOTIDE SEQUENCE [LARGE SCALE GENOMIC DNA]</scope>
    <source>
        <strain evidence="8">cv. Tatra</strain>
        <tissue evidence="7">Young leaves</tissue>
    </source>
</reference>
<evidence type="ECO:0000256" key="3">
    <source>
        <dbReference type="ARBA" id="ARBA00022896"/>
    </source>
</evidence>
<sequence>MSFTHLSHSASVFGGSYIQHRSQPYLSPQLTYIAKMTLNGADNLTFTPYIQETVRLNPLNVPQRYVRTEEEMEKGLYMPHLSSQLPIIDFAMISNGNKEELLKLDIACKDWGFFQIVNHGMERELMQRLKDAVAEFFEFPIEEKNKYAMPPDDIQGYGHTSVDWSDHLVLIVHPTRFRKPQFWPENLKDTIEEYSSEIQRIGEELINSLSLILGLEKHVLVGLHKEVLQGFRVNYYPPCNTPEKVLGLSSHSDARTIAIVMQDDNVTGSEIRYKGNWVPITPIPGALVVNVGDVIEILSNGKYKSVEHRAMANKNKRRTTYVSFLFPRDDAEIGPFDHMIVDENPKMYKEITYGEYLTHMRKRKSEGKKHINAIKIHEWIRE</sequence>
<reference evidence="7 8" key="2">
    <citation type="journal article" date="2017" name="Front. Plant Sci.">
        <title>Gene Classification and Mining of Molecular Markers Useful in Red Clover (Trifolium pratense) Breeding.</title>
        <authorList>
            <person name="Istvanek J."/>
            <person name="Dluhosova J."/>
            <person name="Dluhos P."/>
            <person name="Patkova L."/>
            <person name="Nedelnik J."/>
            <person name="Repkova J."/>
        </authorList>
    </citation>
    <scope>NUCLEOTIDE SEQUENCE [LARGE SCALE GENOMIC DNA]</scope>
    <source>
        <strain evidence="8">cv. Tatra</strain>
        <tissue evidence="7">Young leaves</tissue>
    </source>
</reference>
<dbReference type="InterPro" id="IPR050295">
    <property type="entry name" value="Plant_2OG-oxidoreductases"/>
</dbReference>
<organism evidence="7 8">
    <name type="scientific">Trifolium pratense</name>
    <name type="common">Red clover</name>
    <dbReference type="NCBI Taxonomy" id="57577"/>
    <lineage>
        <taxon>Eukaryota</taxon>
        <taxon>Viridiplantae</taxon>
        <taxon>Streptophyta</taxon>
        <taxon>Embryophyta</taxon>
        <taxon>Tracheophyta</taxon>
        <taxon>Spermatophyta</taxon>
        <taxon>Magnoliopsida</taxon>
        <taxon>eudicotyledons</taxon>
        <taxon>Gunneridae</taxon>
        <taxon>Pentapetalae</taxon>
        <taxon>rosids</taxon>
        <taxon>fabids</taxon>
        <taxon>Fabales</taxon>
        <taxon>Fabaceae</taxon>
        <taxon>Papilionoideae</taxon>
        <taxon>50 kb inversion clade</taxon>
        <taxon>NPAAA clade</taxon>
        <taxon>Hologalegina</taxon>
        <taxon>IRL clade</taxon>
        <taxon>Trifolieae</taxon>
        <taxon>Trifolium</taxon>
    </lineage>
</organism>
<dbReference type="InterPro" id="IPR005123">
    <property type="entry name" value="Oxoglu/Fe-dep_dioxygenase_dom"/>
</dbReference>
<protein>
    <submittedName>
        <fullName evidence="7">Protein SRG1-like</fullName>
    </submittedName>
</protein>
<evidence type="ECO:0000256" key="5">
    <source>
        <dbReference type="RuleBase" id="RU003682"/>
    </source>
</evidence>
<keyword evidence="4 5" id="KW-0408">Iron</keyword>
<dbReference type="STRING" id="57577.A0A2K3P6S1"/>
<dbReference type="GO" id="GO:0046872">
    <property type="term" value="F:metal ion binding"/>
    <property type="evidence" value="ECO:0007669"/>
    <property type="project" value="UniProtKB-KW"/>
</dbReference>
<dbReference type="Gene3D" id="2.60.120.330">
    <property type="entry name" value="B-lactam Antibiotic, Isopenicillin N Synthase, Chain"/>
    <property type="match status" value="1"/>
</dbReference>
<feature type="domain" description="Fe2OG dioxygenase" evidence="6">
    <location>
        <begin position="224"/>
        <end position="327"/>
    </location>
</feature>
<evidence type="ECO:0000256" key="1">
    <source>
        <dbReference type="ARBA" id="ARBA00008056"/>
    </source>
</evidence>
<dbReference type="PANTHER" id="PTHR47991">
    <property type="entry name" value="OXOGLUTARATE/IRON-DEPENDENT DIOXYGENASE"/>
    <property type="match status" value="1"/>
</dbReference>
<dbReference type="SUPFAM" id="SSF51197">
    <property type="entry name" value="Clavaminate synthase-like"/>
    <property type="match status" value="1"/>
</dbReference>
<dbReference type="Proteomes" id="UP000236291">
    <property type="component" value="Unassembled WGS sequence"/>
</dbReference>
<dbReference type="InterPro" id="IPR027443">
    <property type="entry name" value="IPNS-like_sf"/>
</dbReference>